<reference evidence="2" key="1">
    <citation type="submission" date="2019-10" db="EMBL/GenBank/DDBJ databases">
        <authorList>
            <consortium name="Genoscope - CEA"/>
            <person name="William W."/>
        </authorList>
    </citation>
    <scope>NUCLEOTIDE SEQUENCE [LARGE SCALE GENOMIC DNA]</scope>
    <source>
        <strain evidence="2">BBR_PRJEB10994</strain>
    </source>
</reference>
<evidence type="ECO:0000313" key="2">
    <source>
        <dbReference type="EMBL" id="VXD22541.1"/>
    </source>
</evidence>
<name>A0A7Z9BYX7_9CYAN</name>
<comment type="caution">
    <text evidence="2">The sequence shown here is derived from an EMBL/GenBank/DDBJ whole genome shotgun (WGS) entry which is preliminary data.</text>
</comment>
<keyword evidence="1" id="KW-0812">Transmembrane</keyword>
<dbReference type="Proteomes" id="UP000182190">
    <property type="component" value="Unassembled WGS sequence"/>
</dbReference>
<keyword evidence="3" id="KW-1185">Reference proteome</keyword>
<evidence type="ECO:0000256" key="1">
    <source>
        <dbReference type="SAM" id="Phobius"/>
    </source>
</evidence>
<dbReference type="EMBL" id="CZCS02000208">
    <property type="protein sequence ID" value="VXD22541.1"/>
    <property type="molecule type" value="Genomic_DNA"/>
</dbReference>
<evidence type="ECO:0000313" key="3">
    <source>
        <dbReference type="Proteomes" id="UP000182190"/>
    </source>
</evidence>
<dbReference type="Pfam" id="PF04020">
    <property type="entry name" value="Phage_holin_4_2"/>
    <property type="match status" value="1"/>
</dbReference>
<proteinExistence type="predicted"/>
<feature type="transmembrane region" description="Helical" evidence="1">
    <location>
        <begin position="64"/>
        <end position="84"/>
    </location>
</feature>
<keyword evidence="1" id="KW-1133">Transmembrane helix</keyword>
<feature type="transmembrane region" description="Helical" evidence="1">
    <location>
        <begin position="38"/>
        <end position="58"/>
    </location>
</feature>
<evidence type="ECO:0008006" key="4">
    <source>
        <dbReference type="Google" id="ProtNLM"/>
    </source>
</evidence>
<gene>
    <name evidence="2" type="ORF">PL9631_660099</name>
</gene>
<feature type="transmembrane region" description="Helical" evidence="1">
    <location>
        <begin position="96"/>
        <end position="118"/>
    </location>
</feature>
<dbReference type="InterPro" id="IPR007165">
    <property type="entry name" value="Phage_holin_4_2"/>
</dbReference>
<keyword evidence="1" id="KW-0472">Membrane</keyword>
<dbReference type="PANTHER" id="PTHR37309:SF1">
    <property type="entry name" value="SLR0284 PROTEIN"/>
    <property type="match status" value="1"/>
</dbReference>
<dbReference type="PANTHER" id="PTHR37309">
    <property type="entry name" value="SLR0284 PROTEIN"/>
    <property type="match status" value="1"/>
</dbReference>
<dbReference type="AlphaFoldDB" id="A0A7Z9BYX7"/>
<accession>A0A7Z9BYX7</accession>
<feature type="transmembrane region" description="Helical" evidence="1">
    <location>
        <begin position="6"/>
        <end position="26"/>
    </location>
</feature>
<sequence length="123" mass="13235">MDLMSLLIAWLVTAVSLYLIALLSPFTGVEINDFKKALISAAVFGIVNALIRPILALIMAPATLILASSFVSFVLNVAMFALAAKLVEGFRLRWGVWSAIIGALALSFINSILFQILAQVGIR</sequence>
<protein>
    <recommendedName>
        <fullName evidence="4">Phage holin family protein</fullName>
    </recommendedName>
</protein>
<organism evidence="2 3">
    <name type="scientific">Planktothrix paucivesiculata PCC 9631</name>
    <dbReference type="NCBI Taxonomy" id="671071"/>
    <lineage>
        <taxon>Bacteria</taxon>
        <taxon>Bacillati</taxon>
        <taxon>Cyanobacteriota</taxon>
        <taxon>Cyanophyceae</taxon>
        <taxon>Oscillatoriophycideae</taxon>
        <taxon>Oscillatoriales</taxon>
        <taxon>Microcoleaceae</taxon>
        <taxon>Planktothrix</taxon>
    </lineage>
</organism>